<comment type="subcellular location">
    <subcellularLocation>
        <location evidence="1">Mitochondrion membrane</location>
        <topology evidence="1">Multi-pass membrane protein</topology>
    </subcellularLocation>
</comment>
<keyword evidence="6" id="KW-0496">Mitochondrion</keyword>
<protein>
    <submittedName>
        <fullName evidence="9">Uncharacterized protein</fullName>
    </submittedName>
</protein>
<keyword evidence="4" id="KW-0677">Repeat</keyword>
<reference evidence="9" key="1">
    <citation type="submission" date="2022-11" db="UniProtKB">
        <authorList>
            <consortium name="WormBaseParasite"/>
        </authorList>
    </citation>
    <scope>IDENTIFICATION</scope>
</reference>
<name>A0A915ECY0_9BILA</name>
<evidence type="ECO:0000256" key="6">
    <source>
        <dbReference type="ARBA" id="ARBA00023128"/>
    </source>
</evidence>
<dbReference type="WBParaSite" id="jg3972">
    <property type="protein sequence ID" value="jg3972"/>
    <property type="gene ID" value="jg3972"/>
</dbReference>
<organism evidence="8 9">
    <name type="scientific">Ditylenchus dipsaci</name>
    <dbReference type="NCBI Taxonomy" id="166011"/>
    <lineage>
        <taxon>Eukaryota</taxon>
        <taxon>Metazoa</taxon>
        <taxon>Ecdysozoa</taxon>
        <taxon>Nematoda</taxon>
        <taxon>Chromadorea</taxon>
        <taxon>Rhabditida</taxon>
        <taxon>Tylenchina</taxon>
        <taxon>Tylenchomorpha</taxon>
        <taxon>Sphaerularioidea</taxon>
        <taxon>Anguinidae</taxon>
        <taxon>Anguininae</taxon>
        <taxon>Ditylenchus</taxon>
    </lineage>
</organism>
<dbReference type="GO" id="GO:0090149">
    <property type="term" value="P:mitochondrial membrane fission"/>
    <property type="evidence" value="ECO:0007669"/>
    <property type="project" value="InterPro"/>
</dbReference>
<keyword evidence="8" id="KW-1185">Reference proteome</keyword>
<accession>A0A915ECY0</accession>
<evidence type="ECO:0000256" key="4">
    <source>
        <dbReference type="ARBA" id="ARBA00022737"/>
    </source>
</evidence>
<dbReference type="PANTHER" id="PTHR21252:SF2">
    <property type="entry name" value="MITOCHONDRIAL OUTER MEMBRANE PROTEIN SLC25A46"/>
    <property type="match status" value="1"/>
</dbReference>
<keyword evidence="3" id="KW-0812">Transmembrane</keyword>
<evidence type="ECO:0000256" key="7">
    <source>
        <dbReference type="ARBA" id="ARBA00023136"/>
    </source>
</evidence>
<dbReference type="PANTHER" id="PTHR21252">
    <property type="entry name" value="TB1 PROTEIN-RELATED"/>
    <property type="match status" value="1"/>
</dbReference>
<evidence type="ECO:0000256" key="2">
    <source>
        <dbReference type="ARBA" id="ARBA00022448"/>
    </source>
</evidence>
<dbReference type="AlphaFoldDB" id="A0A915ECY0"/>
<keyword evidence="5" id="KW-1133">Transmembrane helix</keyword>
<evidence type="ECO:0000256" key="5">
    <source>
        <dbReference type="ARBA" id="ARBA00022989"/>
    </source>
</evidence>
<keyword evidence="2" id="KW-0813">Transport</keyword>
<evidence type="ECO:0000256" key="3">
    <source>
        <dbReference type="ARBA" id="ARBA00022692"/>
    </source>
</evidence>
<sequence length="187" mass="20838">MASRSVDDPISAFGLGVASFTNKILIGHPCTVLRRQAQIHKDAKKSHLTPFSLIPVACQLISKDGVLTLWKGSVGSGVLWAMSHLAELVIADVFSLPKTVIQDGSRERFWRHVLLKASSYLAMTPFIVSSFVETVRTGTDIDTRIFEVVFRGLDRLRFDLFGTKDSTKRINIIYLSIRLLGSTLRTF</sequence>
<evidence type="ECO:0000256" key="1">
    <source>
        <dbReference type="ARBA" id="ARBA00004225"/>
    </source>
</evidence>
<dbReference type="SUPFAM" id="SSF103506">
    <property type="entry name" value="Mitochondrial carrier"/>
    <property type="match status" value="1"/>
</dbReference>
<keyword evidence="7" id="KW-0472">Membrane</keyword>
<dbReference type="InterPro" id="IPR039158">
    <property type="entry name" value="SLC25A46"/>
</dbReference>
<proteinExistence type="predicted"/>
<dbReference type="GO" id="GO:0005741">
    <property type="term" value="C:mitochondrial outer membrane"/>
    <property type="evidence" value="ECO:0007669"/>
    <property type="project" value="InterPro"/>
</dbReference>
<evidence type="ECO:0000313" key="9">
    <source>
        <dbReference type="WBParaSite" id="jg3972"/>
    </source>
</evidence>
<dbReference type="InterPro" id="IPR023395">
    <property type="entry name" value="MCP_dom_sf"/>
</dbReference>
<evidence type="ECO:0000313" key="8">
    <source>
        <dbReference type="Proteomes" id="UP000887574"/>
    </source>
</evidence>
<dbReference type="Proteomes" id="UP000887574">
    <property type="component" value="Unplaced"/>
</dbReference>